<protein>
    <submittedName>
        <fullName evidence="1">Uncharacterized protein</fullName>
    </submittedName>
</protein>
<keyword evidence="2" id="KW-1185">Reference proteome</keyword>
<name>A0A1Y2IFL1_TRAC3</name>
<reference evidence="1 2" key="1">
    <citation type="journal article" date="2015" name="Biotechnol. Biofuels">
        <title>Enhanced degradation of softwood versus hardwood by the white-rot fungus Pycnoporus coccineus.</title>
        <authorList>
            <person name="Couturier M."/>
            <person name="Navarro D."/>
            <person name="Chevret D."/>
            <person name="Henrissat B."/>
            <person name="Piumi F."/>
            <person name="Ruiz-Duenas F.J."/>
            <person name="Martinez A.T."/>
            <person name="Grigoriev I.V."/>
            <person name="Riley R."/>
            <person name="Lipzen A."/>
            <person name="Berrin J.G."/>
            <person name="Master E.R."/>
            <person name="Rosso M.N."/>
        </authorList>
    </citation>
    <scope>NUCLEOTIDE SEQUENCE [LARGE SCALE GENOMIC DNA]</scope>
    <source>
        <strain evidence="1 2">BRFM310</strain>
    </source>
</reference>
<proteinExistence type="predicted"/>
<dbReference type="EMBL" id="KZ084128">
    <property type="protein sequence ID" value="OSC99393.1"/>
    <property type="molecule type" value="Genomic_DNA"/>
</dbReference>
<evidence type="ECO:0000313" key="2">
    <source>
        <dbReference type="Proteomes" id="UP000193067"/>
    </source>
</evidence>
<evidence type="ECO:0000313" key="1">
    <source>
        <dbReference type="EMBL" id="OSC99393.1"/>
    </source>
</evidence>
<sequence>MGAERRRILSRTAWRHIARAPAFARTGLAQRSTEHRVRRRGVARVMFGVAGAGEDRTPSARTSARIARAEIQAKEATESVSSGVRAMHPLPPHRLHSTAVWLGARVRRVRSAIGTHGLVLACKLQLRGGRTILLNSDHGQGVVPRCPIAKTA</sequence>
<gene>
    <name evidence="1" type="ORF">PYCCODRAFT_841816</name>
</gene>
<accession>A0A1Y2IFL1</accession>
<organism evidence="1 2">
    <name type="scientific">Trametes coccinea (strain BRFM310)</name>
    <name type="common">Pycnoporus coccineus</name>
    <dbReference type="NCBI Taxonomy" id="1353009"/>
    <lineage>
        <taxon>Eukaryota</taxon>
        <taxon>Fungi</taxon>
        <taxon>Dikarya</taxon>
        <taxon>Basidiomycota</taxon>
        <taxon>Agaricomycotina</taxon>
        <taxon>Agaricomycetes</taxon>
        <taxon>Polyporales</taxon>
        <taxon>Polyporaceae</taxon>
        <taxon>Trametes</taxon>
    </lineage>
</organism>
<dbReference type="AlphaFoldDB" id="A0A1Y2IFL1"/>
<dbReference type="Proteomes" id="UP000193067">
    <property type="component" value="Unassembled WGS sequence"/>
</dbReference>